<dbReference type="GO" id="GO:0007229">
    <property type="term" value="P:integrin-mediated signaling pathway"/>
    <property type="evidence" value="ECO:0007669"/>
    <property type="project" value="UniProtKB-KW"/>
</dbReference>
<feature type="domain" description="Integrin alpha first immunoglubulin-like" evidence="6">
    <location>
        <begin position="6"/>
        <end position="102"/>
    </location>
</feature>
<evidence type="ECO:0000256" key="2">
    <source>
        <dbReference type="ARBA" id="ARBA00023037"/>
    </source>
</evidence>
<accession>A0A7L1SHC8</accession>
<evidence type="ECO:0000256" key="1">
    <source>
        <dbReference type="ARBA" id="ARBA00004479"/>
    </source>
</evidence>
<feature type="non-terminal residue" evidence="7">
    <location>
        <position position="102"/>
    </location>
</feature>
<comment type="subcellular location">
    <subcellularLocation>
        <location evidence="1">Membrane</location>
        <topology evidence="1">Single-pass type I membrane protein</topology>
    </subcellularLocation>
</comment>
<comment type="caution">
    <text evidence="7">The sequence shown here is derived from an EMBL/GenBank/DDBJ whole genome shotgun (WGS) entry which is preliminary data.</text>
</comment>
<dbReference type="InterPro" id="IPR032695">
    <property type="entry name" value="Integrin_dom_sf"/>
</dbReference>
<gene>
    <name evidence="7" type="primary">Itga7_1</name>
    <name evidence="7" type="ORF">LOCOCH_R15901</name>
</gene>
<dbReference type="Pfam" id="PF08441">
    <property type="entry name" value="Integrin_A_Ig_1"/>
    <property type="match status" value="1"/>
</dbReference>
<keyword evidence="3" id="KW-0472">Membrane</keyword>
<proteinExistence type="predicted"/>
<feature type="region of interest" description="Disordered" evidence="5">
    <location>
        <begin position="15"/>
        <end position="35"/>
    </location>
</feature>
<dbReference type="AlphaFoldDB" id="A0A7L1SHC8"/>
<evidence type="ECO:0000313" key="7">
    <source>
        <dbReference type="EMBL" id="NXO45818.1"/>
    </source>
</evidence>
<dbReference type="SUPFAM" id="SSF69179">
    <property type="entry name" value="Integrin domains"/>
    <property type="match status" value="1"/>
</dbReference>
<evidence type="ECO:0000256" key="5">
    <source>
        <dbReference type="SAM" id="MobiDB-lite"/>
    </source>
</evidence>
<dbReference type="EMBL" id="VXBM01002692">
    <property type="protein sequence ID" value="NXO45818.1"/>
    <property type="molecule type" value="Genomic_DNA"/>
</dbReference>
<dbReference type="GO" id="GO:0016020">
    <property type="term" value="C:membrane"/>
    <property type="evidence" value="ECO:0007669"/>
    <property type="project" value="UniProtKB-SubCell"/>
</dbReference>
<dbReference type="Proteomes" id="UP000572057">
    <property type="component" value="Unassembled WGS sequence"/>
</dbReference>
<organism evidence="7 8">
    <name type="scientific">Helopsaltes ochotensis</name>
    <name type="common">Middendorff's grasshopper-warbler</name>
    <dbReference type="NCBI Taxonomy" id="3150915"/>
    <lineage>
        <taxon>Eukaryota</taxon>
        <taxon>Metazoa</taxon>
        <taxon>Chordata</taxon>
        <taxon>Craniata</taxon>
        <taxon>Vertebrata</taxon>
        <taxon>Euteleostomi</taxon>
        <taxon>Archelosauria</taxon>
        <taxon>Archosauria</taxon>
        <taxon>Dinosauria</taxon>
        <taxon>Saurischia</taxon>
        <taxon>Theropoda</taxon>
        <taxon>Coelurosauria</taxon>
        <taxon>Aves</taxon>
        <taxon>Neognathae</taxon>
        <taxon>Neoaves</taxon>
        <taxon>Telluraves</taxon>
        <taxon>Australaves</taxon>
        <taxon>Passeriformes</taxon>
        <taxon>Sylvioidea</taxon>
        <taxon>Locustellidae</taxon>
        <taxon>Helopsaltes</taxon>
    </lineage>
</organism>
<protein>
    <submittedName>
        <fullName evidence="7">ITA7 protein</fullName>
    </submittedName>
</protein>
<dbReference type="Gene3D" id="2.60.40.1460">
    <property type="entry name" value="Integrin domains. Chain A, domain 2"/>
    <property type="match status" value="1"/>
</dbReference>
<evidence type="ECO:0000256" key="4">
    <source>
        <dbReference type="ARBA" id="ARBA00023180"/>
    </source>
</evidence>
<evidence type="ECO:0000256" key="3">
    <source>
        <dbReference type="ARBA" id="ARBA00023136"/>
    </source>
</evidence>
<dbReference type="OrthoDB" id="9393049at2759"/>
<feature type="non-terminal residue" evidence="7">
    <location>
        <position position="1"/>
    </location>
</feature>
<evidence type="ECO:0000259" key="6">
    <source>
        <dbReference type="Pfam" id="PF08441"/>
    </source>
</evidence>
<dbReference type="InterPro" id="IPR013649">
    <property type="entry name" value="Integrin_alpha_Ig-like_1"/>
</dbReference>
<sequence length="102" mass="11451">SAVSPELRFVLEADAERRRRGQPPRISFLRRGPADPEHRISGALELPRPRERRCVTATFRLHDDIRDKLRPIAVTLAFAIGDTRGWHRGGRGTALPPLSPAL</sequence>
<keyword evidence="8" id="KW-1185">Reference proteome</keyword>
<name>A0A7L1SHC8_9PASS</name>
<reference evidence="8" key="1">
    <citation type="submission" date="2019-09" db="EMBL/GenBank/DDBJ databases">
        <title>Bird 10,000 Genomes (B10K) Project - Family phase.</title>
        <authorList>
            <person name="Zhang G."/>
        </authorList>
    </citation>
    <scope>NUCLEOTIDE SEQUENCE [LARGE SCALE GENOMIC DNA]</scope>
</reference>
<evidence type="ECO:0000313" key="8">
    <source>
        <dbReference type="Proteomes" id="UP000572057"/>
    </source>
</evidence>
<keyword evidence="2" id="KW-0401">Integrin</keyword>
<keyword evidence="4" id="KW-0325">Glycoprotein</keyword>